<keyword evidence="1 2" id="KW-0663">Pyridoxal phosphate</keyword>
<dbReference type="SUPFAM" id="SSF51419">
    <property type="entry name" value="PLP-binding barrel"/>
    <property type="match status" value="1"/>
</dbReference>
<dbReference type="AlphaFoldDB" id="A0A8A4TTM1"/>
<dbReference type="Proteomes" id="UP000663929">
    <property type="component" value="Chromosome"/>
</dbReference>
<dbReference type="CDD" id="cd00635">
    <property type="entry name" value="PLPDE_III_YBL036c_like"/>
    <property type="match status" value="1"/>
</dbReference>
<name>A0A8A4TTM1_SULCO</name>
<dbReference type="InterPro" id="IPR001608">
    <property type="entry name" value="Ala_racemase_N"/>
</dbReference>
<dbReference type="InterPro" id="IPR029066">
    <property type="entry name" value="PLP-binding_barrel"/>
</dbReference>
<dbReference type="PIRSF" id="PIRSF004848">
    <property type="entry name" value="YBL036c_PLPDEIII"/>
    <property type="match status" value="1"/>
</dbReference>
<feature type="domain" description="Alanine racemase N-terminal" evidence="5">
    <location>
        <begin position="34"/>
        <end position="230"/>
    </location>
</feature>
<dbReference type="EMBL" id="CP071793">
    <property type="protein sequence ID" value="QTD53316.1"/>
    <property type="molecule type" value="Genomic_DNA"/>
</dbReference>
<gene>
    <name evidence="6" type="ORF">J3U87_12745</name>
</gene>
<reference evidence="6" key="1">
    <citation type="submission" date="2021-03" db="EMBL/GenBank/DDBJ databases">
        <title>Acanthopleuribacteraceae sp. M133.</title>
        <authorList>
            <person name="Wang G."/>
        </authorList>
    </citation>
    <scope>NUCLEOTIDE SEQUENCE</scope>
    <source>
        <strain evidence="6">M133</strain>
    </source>
</reference>
<evidence type="ECO:0000256" key="4">
    <source>
        <dbReference type="RuleBase" id="RU004514"/>
    </source>
</evidence>
<dbReference type="InterPro" id="IPR011078">
    <property type="entry name" value="PyrdxlP_homeostasis"/>
</dbReference>
<evidence type="ECO:0000256" key="3">
    <source>
        <dbReference type="PIRSR" id="PIRSR004848-1"/>
    </source>
</evidence>
<feature type="modified residue" description="N6-(pyridoxal phosphate)lysine" evidence="2 3">
    <location>
        <position position="40"/>
    </location>
</feature>
<evidence type="ECO:0000256" key="2">
    <source>
        <dbReference type="HAMAP-Rule" id="MF_02087"/>
    </source>
</evidence>
<protein>
    <recommendedName>
        <fullName evidence="2">Pyridoxal phosphate homeostasis protein</fullName>
        <shortName evidence="2">PLP homeostasis protein</shortName>
    </recommendedName>
</protein>
<evidence type="ECO:0000313" key="7">
    <source>
        <dbReference type="Proteomes" id="UP000663929"/>
    </source>
</evidence>
<dbReference type="Pfam" id="PF01168">
    <property type="entry name" value="Ala_racemase_N"/>
    <property type="match status" value="1"/>
</dbReference>
<dbReference type="Gene3D" id="3.20.20.10">
    <property type="entry name" value="Alanine racemase"/>
    <property type="match status" value="1"/>
</dbReference>
<evidence type="ECO:0000313" key="6">
    <source>
        <dbReference type="EMBL" id="QTD53316.1"/>
    </source>
</evidence>
<dbReference type="GO" id="GO:0030170">
    <property type="term" value="F:pyridoxal phosphate binding"/>
    <property type="evidence" value="ECO:0007669"/>
    <property type="project" value="UniProtKB-UniRule"/>
</dbReference>
<evidence type="ECO:0000256" key="1">
    <source>
        <dbReference type="ARBA" id="ARBA00022898"/>
    </source>
</evidence>
<dbReference type="PANTHER" id="PTHR10146">
    <property type="entry name" value="PROLINE SYNTHETASE CO-TRANSCRIBED BACTERIAL HOMOLOG PROTEIN"/>
    <property type="match status" value="1"/>
</dbReference>
<comment type="cofactor">
    <cofactor evidence="3">
        <name>pyridoxal 5'-phosphate</name>
        <dbReference type="ChEBI" id="CHEBI:597326"/>
    </cofactor>
</comment>
<sequence length="231" mass="25614">MSQQTESLQARYDALNQQIDAALHTALRNRSGLTFVAVSKRQPLAVVHQAYALGIRNFGESQVQEGVPKVKASPEDITWHFIGHLQKNKVRKAVKHFAYIHSIDSLSLLQRVEAISAEERLCPKVMLQVNYALDTDKYGLHPEATEPVLEAALGLKHVACIGLMGIPPLAADEEKIRAYFEGMAALRDQLKQRFPQWPGRLSLGMSSDFGVAIQCGSHFIRVGSALFGERN</sequence>
<dbReference type="HAMAP" id="MF_02087">
    <property type="entry name" value="PLP_homeostasis"/>
    <property type="match status" value="1"/>
</dbReference>
<accession>A0A8A4TTM1</accession>
<keyword evidence="7" id="KW-1185">Reference proteome</keyword>
<evidence type="ECO:0000259" key="5">
    <source>
        <dbReference type="Pfam" id="PF01168"/>
    </source>
</evidence>
<dbReference type="KEGG" id="scor:J3U87_12745"/>
<proteinExistence type="inferred from homology"/>
<comment type="similarity">
    <text evidence="2 4">Belongs to the pyridoxal phosphate-binding protein YggS/PROSC family.</text>
</comment>
<dbReference type="RefSeq" id="WP_237383418.1">
    <property type="nucleotide sequence ID" value="NZ_CP071793.1"/>
</dbReference>
<dbReference type="NCBIfam" id="TIGR00044">
    <property type="entry name" value="YggS family pyridoxal phosphate-dependent enzyme"/>
    <property type="match status" value="1"/>
</dbReference>
<organism evidence="6 7">
    <name type="scientific">Sulfidibacter corallicola</name>
    <dbReference type="NCBI Taxonomy" id="2818388"/>
    <lineage>
        <taxon>Bacteria</taxon>
        <taxon>Pseudomonadati</taxon>
        <taxon>Acidobacteriota</taxon>
        <taxon>Holophagae</taxon>
        <taxon>Acanthopleuribacterales</taxon>
        <taxon>Acanthopleuribacteraceae</taxon>
        <taxon>Sulfidibacter</taxon>
    </lineage>
</organism>
<comment type="function">
    <text evidence="2">Pyridoxal 5'-phosphate (PLP)-binding protein, which is involved in PLP homeostasis.</text>
</comment>
<dbReference type="PANTHER" id="PTHR10146:SF14">
    <property type="entry name" value="PYRIDOXAL PHOSPHATE HOMEOSTASIS PROTEIN"/>
    <property type="match status" value="1"/>
</dbReference>